<evidence type="ECO:0000313" key="3">
    <source>
        <dbReference type="Proteomes" id="UP000281909"/>
    </source>
</evidence>
<sequence length="176" mass="19725">MGEVDDLTREKLRDWQLRRLQIKDQMQDHPERTLELSRVLDLMDDEHAGILAAATIKTADAREPAAVQEPLGPRFDLQLQATAQSPEDLRKLLELALYEVQAQIDRSALMADENRSYPGSMAGTLGDYHFELRVNDERAANPVLNEVAHLAGRFSSPSVSEPAACDPATQQKYDQD</sequence>
<organism evidence="2 3">
    <name type="scientific">Pseudomonas fluorescens</name>
    <dbReference type="NCBI Taxonomy" id="294"/>
    <lineage>
        <taxon>Bacteria</taxon>
        <taxon>Pseudomonadati</taxon>
        <taxon>Pseudomonadota</taxon>
        <taxon>Gammaproteobacteria</taxon>
        <taxon>Pseudomonadales</taxon>
        <taxon>Pseudomonadaceae</taxon>
        <taxon>Pseudomonas</taxon>
    </lineage>
</organism>
<evidence type="ECO:0000256" key="1">
    <source>
        <dbReference type="SAM" id="MobiDB-lite"/>
    </source>
</evidence>
<evidence type="ECO:0000313" key="2">
    <source>
        <dbReference type="EMBL" id="VEF10205.1"/>
    </source>
</evidence>
<gene>
    <name evidence="2" type="ORF">NCTC9428_01797</name>
</gene>
<dbReference type="EMBL" id="LR134318">
    <property type="protein sequence ID" value="VEF10205.1"/>
    <property type="molecule type" value="Genomic_DNA"/>
</dbReference>
<accession>A0A448DTP9</accession>
<protein>
    <submittedName>
        <fullName evidence="2">Uncharacterized protein</fullName>
    </submittedName>
</protein>
<name>A0A448DTP9_PSEFL</name>
<dbReference type="RefSeq" id="WP_232013069.1">
    <property type="nucleotide sequence ID" value="NZ_LR134318.1"/>
</dbReference>
<dbReference type="Proteomes" id="UP000281909">
    <property type="component" value="Chromosome"/>
</dbReference>
<reference evidence="2 3" key="1">
    <citation type="submission" date="2018-12" db="EMBL/GenBank/DDBJ databases">
        <authorList>
            <consortium name="Pathogen Informatics"/>
        </authorList>
    </citation>
    <scope>NUCLEOTIDE SEQUENCE [LARGE SCALE GENOMIC DNA]</scope>
    <source>
        <strain evidence="2 3">NCTC9428</strain>
    </source>
</reference>
<feature type="region of interest" description="Disordered" evidence="1">
    <location>
        <begin position="155"/>
        <end position="176"/>
    </location>
</feature>
<dbReference type="AlphaFoldDB" id="A0A448DTP9"/>
<proteinExistence type="predicted"/>